<evidence type="ECO:0000313" key="4">
    <source>
        <dbReference type="Proteomes" id="UP000621455"/>
    </source>
</evidence>
<sequence length="656" mass="69297">MMHRFTRLLACLLAPAVLAACGGGGNGGASDKPPVTVVPGDKPPVTVAPGGDWLTIHSAALEIGMAEGQTSAFGMDISLARTPSKPFNLGIVDGGGLIASSEVLAGTARQYSATMRSSSDLQPGTHRSTLELRACEDDPRVCAKPLEGSPWRLPLTINVKPKTDTSGRMSFAPAMAEITMQAGQAASLTVEASTSTVLGEKVHVALIDPAGILATPLAMRTLSDRQFAATLVPAKGLAPGVYISKLEMRACADDAAVCHLPYAGSPWTLALKVTVLPADSVKPLPVLPQLGPWSTYRGNPAHTGYVPASFDPASFALRWQRLLAKEDGWATAPAHDNGLVFQGVVTYRGDRAALVAISEESGTEVWRTSLGLPSPVLTSHLNPPAAANGKVYLTSTSSDEASLWVFEQKTGKLLSRQKMDTQGRYALAPTVLGDTLYAPNGSAGGLSQFRAGGQQPAWSSALPAFADWTPAVDASHAYVYLDGRLYAMDVADGRLAYQVDDPDHLWPSYSGGTPVLSDNQFGFISDSGRLVAFNLARRTHAWTLQGKRVSTPSYAKGVLYLFNNTGNALEAYAPDSGKLLWTAAKLSDPADATWFDQLVVTDNLAFISSELSTLAIDLASGKTVWRYALGGKLSISDRGMLYIVNRSGRVAAIGLQ</sequence>
<dbReference type="EMBL" id="WHJG01000075">
    <property type="protein sequence ID" value="NHZ84016.1"/>
    <property type="molecule type" value="Genomic_DNA"/>
</dbReference>
<dbReference type="InterPro" id="IPR002372">
    <property type="entry name" value="PQQ_rpt_dom"/>
</dbReference>
<feature type="chain" id="PRO_5047229333" evidence="1">
    <location>
        <begin position="20"/>
        <end position="656"/>
    </location>
</feature>
<dbReference type="PANTHER" id="PTHR34512">
    <property type="entry name" value="CELL SURFACE PROTEIN"/>
    <property type="match status" value="1"/>
</dbReference>
<proteinExistence type="predicted"/>
<feature type="domain" description="Pyrrolo-quinoline quinone repeat" evidence="2">
    <location>
        <begin position="510"/>
        <end position="631"/>
    </location>
</feature>
<dbReference type="PROSITE" id="PS51257">
    <property type="entry name" value="PROKAR_LIPOPROTEIN"/>
    <property type="match status" value="1"/>
</dbReference>
<feature type="signal peptide" evidence="1">
    <location>
        <begin position="1"/>
        <end position="19"/>
    </location>
</feature>
<dbReference type="Proteomes" id="UP000621455">
    <property type="component" value="Unassembled WGS sequence"/>
</dbReference>
<dbReference type="InterPro" id="IPR018391">
    <property type="entry name" value="PQQ_b-propeller_rpt"/>
</dbReference>
<dbReference type="SMART" id="SM00564">
    <property type="entry name" value="PQQ"/>
    <property type="match status" value="5"/>
</dbReference>
<comment type="caution">
    <text evidence="3">The sequence shown here is derived from an EMBL/GenBank/DDBJ whole genome shotgun (WGS) entry which is preliminary data.</text>
</comment>
<name>A0ABX0NEX0_9BURK</name>
<evidence type="ECO:0000313" key="3">
    <source>
        <dbReference type="EMBL" id="NHZ84016.1"/>
    </source>
</evidence>
<dbReference type="InterPro" id="IPR011047">
    <property type="entry name" value="Quinoprotein_ADH-like_sf"/>
</dbReference>
<dbReference type="Pfam" id="PF13360">
    <property type="entry name" value="PQQ_2"/>
    <property type="match status" value="2"/>
</dbReference>
<organism evidence="3 4">
    <name type="scientific">Massilia frigida</name>
    <dbReference type="NCBI Taxonomy" id="2609281"/>
    <lineage>
        <taxon>Bacteria</taxon>
        <taxon>Pseudomonadati</taxon>
        <taxon>Pseudomonadota</taxon>
        <taxon>Betaproteobacteria</taxon>
        <taxon>Burkholderiales</taxon>
        <taxon>Oxalobacteraceae</taxon>
        <taxon>Telluria group</taxon>
        <taxon>Massilia</taxon>
    </lineage>
</organism>
<gene>
    <name evidence="3" type="ORF">F2P44_32850</name>
</gene>
<keyword evidence="1" id="KW-0732">Signal</keyword>
<dbReference type="Gene3D" id="2.130.10.10">
    <property type="entry name" value="YVTN repeat-like/Quinoprotein amine dehydrogenase"/>
    <property type="match status" value="2"/>
</dbReference>
<reference evidence="3 4" key="1">
    <citation type="submission" date="2019-10" db="EMBL/GenBank/DDBJ databases">
        <title>Taxonomy of Antarctic Massilia spp.: description of Massilia rubra sp. nov., Massilia aquatica sp. nov., Massilia mucilaginosa sp. nov., Massilia frigida sp. nov. isolated from streams, lakes and regoliths.</title>
        <authorList>
            <person name="Holochova P."/>
            <person name="Sedlacek I."/>
            <person name="Kralova S."/>
            <person name="Maslanova I."/>
            <person name="Busse H.-J."/>
            <person name="Stankova E."/>
            <person name="Vrbovska V."/>
            <person name="Kovarovic V."/>
            <person name="Bartak M."/>
            <person name="Svec P."/>
            <person name="Pantucek R."/>
        </authorList>
    </citation>
    <scope>NUCLEOTIDE SEQUENCE [LARGE SCALE GENOMIC DNA]</scope>
    <source>
        <strain evidence="3 4">CCM 8695</strain>
    </source>
</reference>
<accession>A0ABX0NEX0</accession>
<dbReference type="InterPro" id="IPR015943">
    <property type="entry name" value="WD40/YVTN_repeat-like_dom_sf"/>
</dbReference>
<dbReference type="SUPFAM" id="SSF50998">
    <property type="entry name" value="Quinoprotein alcohol dehydrogenase-like"/>
    <property type="match status" value="1"/>
</dbReference>
<evidence type="ECO:0000259" key="2">
    <source>
        <dbReference type="Pfam" id="PF13360"/>
    </source>
</evidence>
<keyword evidence="4" id="KW-1185">Reference proteome</keyword>
<feature type="domain" description="Pyrrolo-quinoline quinone repeat" evidence="2">
    <location>
        <begin position="304"/>
        <end position="447"/>
    </location>
</feature>
<dbReference type="PANTHER" id="PTHR34512:SF30">
    <property type="entry name" value="OUTER MEMBRANE PROTEIN ASSEMBLY FACTOR BAMB"/>
    <property type="match status" value="1"/>
</dbReference>
<protein>
    <submittedName>
        <fullName evidence="3">PQQ-binding-like beta-propeller repeat protein</fullName>
    </submittedName>
</protein>
<evidence type="ECO:0000256" key="1">
    <source>
        <dbReference type="SAM" id="SignalP"/>
    </source>
</evidence>